<dbReference type="Pfam" id="PF00528">
    <property type="entry name" value="BPD_transp_1"/>
    <property type="match status" value="1"/>
</dbReference>
<dbReference type="InterPro" id="IPR035906">
    <property type="entry name" value="MetI-like_sf"/>
</dbReference>
<evidence type="ECO:0000256" key="7">
    <source>
        <dbReference type="ARBA" id="ARBA00023136"/>
    </source>
</evidence>
<evidence type="ECO:0000256" key="8">
    <source>
        <dbReference type="RuleBase" id="RU363032"/>
    </source>
</evidence>
<feature type="transmembrane region" description="Helical" evidence="8">
    <location>
        <begin position="12"/>
        <end position="39"/>
    </location>
</feature>
<keyword evidence="11" id="KW-1185">Reference proteome</keyword>
<evidence type="ECO:0000256" key="1">
    <source>
        <dbReference type="ARBA" id="ARBA00004651"/>
    </source>
</evidence>
<keyword evidence="5 8" id="KW-0812">Transmembrane</keyword>
<protein>
    <recommendedName>
        <fullName evidence="2">sn-glycerol-3-phosphate transport system permease protein UgpE</fullName>
    </recommendedName>
</protein>
<sequence>MLSTKIYKQKRSLVAFEGILVIIGLAFLYPFYIMLFVAVKSGREAIMSPASFPREWHFENFLIAGKKMKFFLTFFNSFTVTAVAVFGVVLLAGMASFIIVKSRSKFVRSLYLLFISGTIIPFFTSMVPLIRIMGDLNLLNSRLGLSLVYIGKALPFAIFLYAGFIRSLPNSIIESVQIDGANRWQTYWSIIFPMIKPITATVVIVDVLWFWNDFLLPLLTLGKRRLNTIPMVQNHFHNEFATQWELSFAVFVLAMIPVLLVFFALQKYVVSGMTSGALKG</sequence>
<feature type="transmembrane region" description="Helical" evidence="8">
    <location>
        <begin position="186"/>
        <end position="211"/>
    </location>
</feature>
<dbReference type="KEGG" id="ock:EXM22_16160"/>
<dbReference type="SUPFAM" id="SSF161098">
    <property type="entry name" value="MetI-like"/>
    <property type="match status" value="1"/>
</dbReference>
<dbReference type="RefSeq" id="WP_149487513.1">
    <property type="nucleotide sequence ID" value="NZ_CP036150.1"/>
</dbReference>
<comment type="similarity">
    <text evidence="8">Belongs to the binding-protein-dependent transport system permease family.</text>
</comment>
<dbReference type="Proteomes" id="UP000324209">
    <property type="component" value="Chromosome"/>
</dbReference>
<dbReference type="EMBL" id="CP036150">
    <property type="protein sequence ID" value="QEN09438.1"/>
    <property type="molecule type" value="Genomic_DNA"/>
</dbReference>
<keyword evidence="3 8" id="KW-0813">Transport</keyword>
<dbReference type="PANTHER" id="PTHR43744:SF8">
    <property type="entry name" value="SN-GLYCEROL-3-PHOSPHATE TRANSPORT SYSTEM PERMEASE PROTEIN UGPE"/>
    <property type="match status" value="1"/>
</dbReference>
<feature type="transmembrane region" description="Helical" evidence="8">
    <location>
        <begin position="70"/>
        <end position="98"/>
    </location>
</feature>
<dbReference type="PROSITE" id="PS50928">
    <property type="entry name" value="ABC_TM1"/>
    <property type="match status" value="1"/>
</dbReference>
<dbReference type="CDD" id="cd06261">
    <property type="entry name" value="TM_PBP2"/>
    <property type="match status" value="1"/>
</dbReference>
<reference evidence="10 11" key="1">
    <citation type="submission" date="2019-02" db="EMBL/GenBank/DDBJ databases">
        <title>Complete Genome Sequence and Methylome Analysis of free living Spirochaetas.</title>
        <authorList>
            <person name="Fomenkov A."/>
            <person name="Dubinina G."/>
            <person name="Leshcheva N."/>
            <person name="Mikheeva N."/>
            <person name="Grabovich M."/>
            <person name="Vincze T."/>
            <person name="Roberts R.J."/>
        </authorList>
    </citation>
    <scope>NUCLEOTIDE SEQUENCE [LARGE SCALE GENOMIC DNA]</scope>
    <source>
        <strain evidence="10 11">K2</strain>
    </source>
</reference>
<evidence type="ECO:0000313" key="10">
    <source>
        <dbReference type="EMBL" id="QEN09438.1"/>
    </source>
</evidence>
<name>A0A5C1QQ02_9SPIO</name>
<dbReference type="OrthoDB" id="156617at2"/>
<evidence type="ECO:0000256" key="4">
    <source>
        <dbReference type="ARBA" id="ARBA00022475"/>
    </source>
</evidence>
<keyword evidence="7 8" id="KW-0472">Membrane</keyword>
<dbReference type="AlphaFoldDB" id="A0A5C1QQ02"/>
<evidence type="ECO:0000256" key="5">
    <source>
        <dbReference type="ARBA" id="ARBA00022692"/>
    </source>
</evidence>
<dbReference type="Gene3D" id="1.10.3720.10">
    <property type="entry name" value="MetI-like"/>
    <property type="match status" value="1"/>
</dbReference>
<gene>
    <name evidence="10" type="ORF">EXM22_16160</name>
</gene>
<keyword evidence="6 8" id="KW-1133">Transmembrane helix</keyword>
<evidence type="ECO:0000259" key="9">
    <source>
        <dbReference type="PROSITE" id="PS50928"/>
    </source>
</evidence>
<proteinExistence type="inferred from homology"/>
<organism evidence="10 11">
    <name type="scientific">Oceanispirochaeta crateris</name>
    <dbReference type="NCBI Taxonomy" id="2518645"/>
    <lineage>
        <taxon>Bacteria</taxon>
        <taxon>Pseudomonadati</taxon>
        <taxon>Spirochaetota</taxon>
        <taxon>Spirochaetia</taxon>
        <taxon>Spirochaetales</taxon>
        <taxon>Spirochaetaceae</taxon>
        <taxon>Oceanispirochaeta</taxon>
    </lineage>
</organism>
<accession>A0A5C1QQ02</accession>
<evidence type="ECO:0000256" key="6">
    <source>
        <dbReference type="ARBA" id="ARBA00022989"/>
    </source>
</evidence>
<feature type="domain" description="ABC transmembrane type-1" evidence="9">
    <location>
        <begin position="74"/>
        <end position="265"/>
    </location>
</feature>
<comment type="subcellular location">
    <subcellularLocation>
        <location evidence="1 8">Cell membrane</location>
        <topology evidence="1 8">Multi-pass membrane protein</topology>
    </subcellularLocation>
</comment>
<dbReference type="PANTHER" id="PTHR43744">
    <property type="entry name" value="ABC TRANSPORTER PERMEASE PROTEIN MG189-RELATED-RELATED"/>
    <property type="match status" value="1"/>
</dbReference>
<feature type="transmembrane region" description="Helical" evidence="8">
    <location>
        <begin position="246"/>
        <end position="265"/>
    </location>
</feature>
<dbReference type="InterPro" id="IPR000515">
    <property type="entry name" value="MetI-like"/>
</dbReference>
<evidence type="ECO:0000256" key="2">
    <source>
        <dbReference type="ARBA" id="ARBA00020515"/>
    </source>
</evidence>
<evidence type="ECO:0000313" key="11">
    <source>
        <dbReference type="Proteomes" id="UP000324209"/>
    </source>
</evidence>
<evidence type="ECO:0000256" key="3">
    <source>
        <dbReference type="ARBA" id="ARBA00022448"/>
    </source>
</evidence>
<keyword evidence="4" id="KW-1003">Cell membrane</keyword>
<dbReference type="GO" id="GO:0005886">
    <property type="term" value="C:plasma membrane"/>
    <property type="evidence" value="ECO:0007669"/>
    <property type="project" value="UniProtKB-SubCell"/>
</dbReference>
<feature type="transmembrane region" description="Helical" evidence="8">
    <location>
        <begin position="146"/>
        <end position="165"/>
    </location>
</feature>
<feature type="transmembrane region" description="Helical" evidence="8">
    <location>
        <begin position="110"/>
        <end position="134"/>
    </location>
</feature>
<dbReference type="GO" id="GO:0055085">
    <property type="term" value="P:transmembrane transport"/>
    <property type="evidence" value="ECO:0007669"/>
    <property type="project" value="InterPro"/>
</dbReference>